<dbReference type="InterPro" id="IPR006311">
    <property type="entry name" value="TAT_signal"/>
</dbReference>
<evidence type="ECO:0000313" key="2">
    <source>
        <dbReference type="EMBL" id="RMB08744.1"/>
    </source>
</evidence>
<keyword evidence="1" id="KW-0732">Signal</keyword>
<dbReference type="SUPFAM" id="SSF63829">
    <property type="entry name" value="Calcium-dependent phosphotriesterase"/>
    <property type="match status" value="1"/>
</dbReference>
<accession>A0A3M0CGL3</accession>
<dbReference type="PROSITE" id="PS51318">
    <property type="entry name" value="TAT"/>
    <property type="match status" value="1"/>
</dbReference>
<name>A0A3M0CGL3_9PROT</name>
<dbReference type="Pfam" id="PF05787">
    <property type="entry name" value="PhoX"/>
    <property type="match status" value="2"/>
</dbReference>
<dbReference type="InterPro" id="IPR008557">
    <property type="entry name" value="PhoX"/>
</dbReference>
<protein>
    <recommendedName>
        <fullName evidence="4">Phosphatase</fullName>
    </recommendedName>
</protein>
<dbReference type="PANTHER" id="PTHR35399">
    <property type="entry name" value="SLR8030 PROTEIN"/>
    <property type="match status" value="1"/>
</dbReference>
<sequence length="454" mass="49493">MTLSRRQFTSIAVSAAFAGLARNLLSTPATAMATASGYGPLQSDPNALLDLPEGFSYRVISRLGATMSDGLMVPDRADGMGCFGISDDKVALVRNHELAHWHKTGGAFRENGPRDIDAFDRLDDGTPLPGGTTTLVYNMKTGRVEREYLSLIGTLRNCAGGATPWGSWLTCEENVTRAGDKVQKDHGWIFEVPAQADGIVSPEPIKAMGRFNHEAAAVDPRTGIVYLTEDRNDSLFYRFIPKTPGKLQDGGRLQALSFRNGAPHQDSRNWERRDLDVGEWRDAEWVDLTGTDSPEDDLRLRGHEDGATVFARGEGVHWGDGELYFCCTSGGAARLGQIMRYRPGPDEGTPGEASAPGRLQLFLESDDPDRFNFGDNLTVAPNGHLFVCEDQYTDTVSNHIRGVTPAGALYDFAHVRLQTEVAGACFSPDGSVLFVNLYQPTRTLAITGPWGFMS</sequence>
<gene>
    <name evidence="2" type="ORF">BXY39_1383</name>
</gene>
<dbReference type="InParanoid" id="A0A3M0CGL3"/>
<dbReference type="OrthoDB" id="9801383at2"/>
<feature type="signal peptide" evidence="1">
    <location>
        <begin position="1"/>
        <end position="31"/>
    </location>
</feature>
<evidence type="ECO:0000256" key="1">
    <source>
        <dbReference type="SAM" id="SignalP"/>
    </source>
</evidence>
<dbReference type="EMBL" id="REFR01000010">
    <property type="protein sequence ID" value="RMB08744.1"/>
    <property type="molecule type" value="Genomic_DNA"/>
</dbReference>
<evidence type="ECO:0008006" key="4">
    <source>
        <dbReference type="Google" id="ProtNLM"/>
    </source>
</evidence>
<dbReference type="Proteomes" id="UP000271227">
    <property type="component" value="Unassembled WGS sequence"/>
</dbReference>
<proteinExistence type="predicted"/>
<dbReference type="PANTHER" id="PTHR35399:SF4">
    <property type="entry name" value="MEMBRANE PROTEIN"/>
    <property type="match status" value="1"/>
</dbReference>
<dbReference type="RefSeq" id="WP_121938079.1">
    <property type="nucleotide sequence ID" value="NZ_REFR01000010.1"/>
</dbReference>
<evidence type="ECO:0000313" key="3">
    <source>
        <dbReference type="Proteomes" id="UP000271227"/>
    </source>
</evidence>
<keyword evidence="3" id="KW-1185">Reference proteome</keyword>
<organism evidence="2 3">
    <name type="scientific">Eilatimonas milleporae</name>
    <dbReference type="NCBI Taxonomy" id="911205"/>
    <lineage>
        <taxon>Bacteria</taxon>
        <taxon>Pseudomonadati</taxon>
        <taxon>Pseudomonadota</taxon>
        <taxon>Alphaproteobacteria</taxon>
        <taxon>Kordiimonadales</taxon>
        <taxon>Kordiimonadaceae</taxon>
        <taxon>Eilatimonas</taxon>
    </lineage>
</organism>
<dbReference type="AlphaFoldDB" id="A0A3M0CGL3"/>
<reference evidence="2 3" key="1">
    <citation type="submission" date="2018-10" db="EMBL/GenBank/DDBJ databases">
        <title>Genomic Encyclopedia of Archaeal and Bacterial Type Strains, Phase II (KMG-II): from individual species to whole genera.</title>
        <authorList>
            <person name="Goeker M."/>
        </authorList>
    </citation>
    <scope>NUCLEOTIDE SEQUENCE [LARGE SCALE GENOMIC DNA]</scope>
    <source>
        <strain evidence="2 3">DSM 25217</strain>
    </source>
</reference>
<comment type="caution">
    <text evidence="2">The sequence shown here is derived from an EMBL/GenBank/DDBJ whole genome shotgun (WGS) entry which is preliminary data.</text>
</comment>
<feature type="chain" id="PRO_5018133202" description="Phosphatase" evidence="1">
    <location>
        <begin position="32"/>
        <end position="454"/>
    </location>
</feature>